<protein>
    <submittedName>
        <fullName evidence="8">Zinc finger C3HC4 type domain containing protein</fullName>
    </submittedName>
</protein>
<evidence type="ECO:0000259" key="6">
    <source>
        <dbReference type="PROSITE" id="PS50089"/>
    </source>
</evidence>
<feature type="region of interest" description="Disordered" evidence="5">
    <location>
        <begin position="157"/>
        <end position="201"/>
    </location>
</feature>
<dbReference type="SMART" id="SM00064">
    <property type="entry name" value="FYVE"/>
    <property type="match status" value="1"/>
</dbReference>
<keyword evidence="1" id="KW-0479">Metal-binding</keyword>
<dbReference type="OrthoDB" id="1711136at2759"/>
<dbReference type="Pfam" id="PF13920">
    <property type="entry name" value="zf-C3HC4_3"/>
    <property type="match status" value="1"/>
</dbReference>
<evidence type="ECO:0000256" key="3">
    <source>
        <dbReference type="ARBA" id="ARBA00022833"/>
    </source>
</evidence>
<keyword evidence="3" id="KW-0862">Zinc</keyword>
<reference evidence="8" key="1">
    <citation type="journal article" date="2021" name="Sci. Rep.">
        <title>Diploid genomic architecture of Nitzschia inconspicua, an elite biomass production diatom.</title>
        <authorList>
            <person name="Oliver A."/>
            <person name="Podell S."/>
            <person name="Pinowska A."/>
            <person name="Traller J.C."/>
            <person name="Smith S.R."/>
            <person name="McClure R."/>
            <person name="Beliaev A."/>
            <person name="Bohutskyi P."/>
            <person name="Hill E.A."/>
            <person name="Rabines A."/>
            <person name="Zheng H."/>
            <person name="Allen L.Z."/>
            <person name="Kuo A."/>
            <person name="Grigoriev I.V."/>
            <person name="Allen A.E."/>
            <person name="Hazlebeck D."/>
            <person name="Allen E.E."/>
        </authorList>
    </citation>
    <scope>NUCLEOTIDE SEQUENCE</scope>
    <source>
        <strain evidence="8">Hildebrandi</strain>
    </source>
</reference>
<dbReference type="PANTHER" id="PTHR14879">
    <property type="entry name" value="CASPASE REGULATOR, RING FINGER DOMAIN-CONTAINING"/>
    <property type="match status" value="1"/>
</dbReference>
<dbReference type="InterPro" id="IPR000306">
    <property type="entry name" value="Znf_FYVE"/>
</dbReference>
<organism evidence="8 9">
    <name type="scientific">Nitzschia inconspicua</name>
    <dbReference type="NCBI Taxonomy" id="303405"/>
    <lineage>
        <taxon>Eukaryota</taxon>
        <taxon>Sar</taxon>
        <taxon>Stramenopiles</taxon>
        <taxon>Ochrophyta</taxon>
        <taxon>Bacillariophyta</taxon>
        <taxon>Bacillariophyceae</taxon>
        <taxon>Bacillariophycidae</taxon>
        <taxon>Bacillariales</taxon>
        <taxon>Bacillariaceae</taxon>
        <taxon>Nitzschia</taxon>
    </lineage>
</organism>
<feature type="compositionally biased region" description="Polar residues" evidence="5">
    <location>
        <begin position="838"/>
        <end position="854"/>
    </location>
</feature>
<evidence type="ECO:0000313" key="8">
    <source>
        <dbReference type="EMBL" id="KAG7355575.1"/>
    </source>
</evidence>
<comment type="caution">
    <text evidence="8">The sequence shown here is derived from an EMBL/GenBank/DDBJ whole genome shotgun (WGS) entry which is preliminary data.</text>
</comment>
<dbReference type="Proteomes" id="UP000693970">
    <property type="component" value="Unassembled WGS sequence"/>
</dbReference>
<gene>
    <name evidence="8" type="ORF">IV203_000261</name>
</gene>
<dbReference type="Pfam" id="PF01363">
    <property type="entry name" value="FYVE"/>
    <property type="match status" value="1"/>
</dbReference>
<dbReference type="InterPro" id="IPR001841">
    <property type="entry name" value="Znf_RING"/>
</dbReference>
<accession>A0A9K3L664</accession>
<feature type="region of interest" description="Disordered" evidence="5">
    <location>
        <begin position="441"/>
        <end position="473"/>
    </location>
</feature>
<name>A0A9K3L664_9STRA</name>
<feature type="domain" description="RING-type" evidence="6">
    <location>
        <begin position="1323"/>
        <end position="1358"/>
    </location>
</feature>
<dbReference type="InterPro" id="IPR051728">
    <property type="entry name" value="RING-FYVE_E3_ubiquitin-ligase"/>
</dbReference>
<dbReference type="GO" id="GO:0008270">
    <property type="term" value="F:zinc ion binding"/>
    <property type="evidence" value="ECO:0007669"/>
    <property type="project" value="UniProtKB-KW"/>
</dbReference>
<evidence type="ECO:0000313" key="9">
    <source>
        <dbReference type="Proteomes" id="UP000693970"/>
    </source>
</evidence>
<dbReference type="PANTHER" id="PTHR14879:SF5">
    <property type="entry name" value="RING-TYPE DOMAIN-CONTAINING PROTEIN"/>
    <property type="match status" value="1"/>
</dbReference>
<dbReference type="PROSITE" id="PS50089">
    <property type="entry name" value="ZF_RING_2"/>
    <property type="match status" value="1"/>
</dbReference>
<feature type="region of interest" description="Disordered" evidence="5">
    <location>
        <begin position="1"/>
        <end position="66"/>
    </location>
</feature>
<feature type="region of interest" description="Disordered" evidence="5">
    <location>
        <begin position="83"/>
        <end position="120"/>
    </location>
</feature>
<feature type="region of interest" description="Disordered" evidence="5">
    <location>
        <begin position="816"/>
        <end position="930"/>
    </location>
</feature>
<keyword evidence="9" id="KW-1185">Reference proteome</keyword>
<feature type="compositionally biased region" description="Polar residues" evidence="5">
    <location>
        <begin position="903"/>
        <end position="926"/>
    </location>
</feature>
<dbReference type="InterPro" id="IPR017455">
    <property type="entry name" value="Znf_FYVE-rel"/>
</dbReference>
<feature type="domain" description="FYVE-type" evidence="7">
    <location>
        <begin position="1042"/>
        <end position="1102"/>
    </location>
</feature>
<reference evidence="8" key="2">
    <citation type="submission" date="2021-04" db="EMBL/GenBank/DDBJ databases">
        <authorList>
            <person name="Podell S."/>
        </authorList>
    </citation>
    <scope>NUCLEOTIDE SEQUENCE</scope>
    <source>
        <strain evidence="8">Hildebrandi</strain>
    </source>
</reference>
<dbReference type="CDD" id="cd00065">
    <property type="entry name" value="FYVE_like_SF"/>
    <property type="match status" value="1"/>
</dbReference>
<evidence type="ECO:0000259" key="7">
    <source>
        <dbReference type="PROSITE" id="PS50178"/>
    </source>
</evidence>
<evidence type="ECO:0000256" key="1">
    <source>
        <dbReference type="ARBA" id="ARBA00022723"/>
    </source>
</evidence>
<evidence type="ECO:0000256" key="2">
    <source>
        <dbReference type="ARBA" id="ARBA00022771"/>
    </source>
</evidence>
<proteinExistence type="predicted"/>
<keyword evidence="2 4" id="KW-0863">Zinc-finger</keyword>
<dbReference type="EMBL" id="JAGRRH010000015">
    <property type="protein sequence ID" value="KAG7355575.1"/>
    <property type="molecule type" value="Genomic_DNA"/>
</dbReference>
<dbReference type="PROSITE" id="PS50178">
    <property type="entry name" value="ZF_FYVE"/>
    <property type="match status" value="1"/>
</dbReference>
<evidence type="ECO:0000256" key="5">
    <source>
        <dbReference type="SAM" id="MobiDB-lite"/>
    </source>
</evidence>
<feature type="compositionally biased region" description="Polar residues" evidence="5">
    <location>
        <begin position="157"/>
        <end position="183"/>
    </location>
</feature>
<feature type="compositionally biased region" description="Polar residues" evidence="5">
    <location>
        <begin position="1"/>
        <end position="36"/>
    </location>
</feature>
<evidence type="ECO:0000256" key="4">
    <source>
        <dbReference type="PROSITE-ProRule" id="PRU00175"/>
    </source>
</evidence>
<sequence>MNASESNSSRTVDVHTAASTTSDPSKQSSRSIQIPSNESNDAQMNNNNNIQYRNPAGSCSSSNDPLKVLQDSLSNLELRSSENCVTNNNNNNNNNNNRSLTVSSSSRDQSGSSSSSISTSTNIGISITSSCKRRSSSSATKSGSLYPTLEEITRTASDFDTDQVEQSWQMASKQRTGSTNYTTAHGDYNNNNNHDRNDSNRTMATCKLPPPPIQAAATSPTQKYPLGSAASSLQRCSSLGSAAPTNNSLANFSDRENRLSYRGSAMGFAAAAFSSDMMQGDSSYQPTPPLGSPDDDVSVVPTNNNVTTGANYPFASGRRSNDWTYGRSDHSVNADEDDDMLISQKMAAYMGGYSGGYTPYASTTDTTVQATVLEQEHPTETEATIVEYGMIHPNENESVVQAEFVCQRSDYEQSLQHGNGTSSFSAYYYDSLAPPAHSADENAFQLSSSGGTDRDDPNTATEATVIASGPPEKATEQAWSAADAMEAVVLHEDAAREFSVGSIDDLDTKPAAVPFLREDNIDVLPLDENVRIDLASSSSRDLEQAIAQDDDHDDTNMAEVATVVDYDVHPAEMMHDSVQAQFLGTSDLQHLDTEPSNYNSSSRLSTSFAENVVQAEGPRDDAMEATVVDSGPIGKATAEAWSTGIAEEAVVLGGSDVEVSERQNETIISTLAPVSNANADSAEIIAISDDVHPSEYIDESAVTAEFVSQNSDYVPNFASAVNPTVESSRNENQHDSVNLSIVDAYGSITAASPEDNMCEAEATLVSIGDNSRTGVAAHGEIISREQSSMSTERQDSVQSLQPQPLEFVTVLEVTDTSGGSNVDDDFYDYPQKPFSVNHRVQSEPTRTRAGSNDIRQGPSRVSGDDWTGVPPFGGMDEDEAPPPIIPPVATATRVESAPPAMQRRNSPSNSASGQNDDANTESTSSQREYHGVHHFTNNLARGTNNVMEMLFGNTRPGSSRKPISFEMDSLTAWVLPRTLLPSSVIYSEATNSWVATVNTNQRALDRNNVEESSKSLRAFSVPTKKQAICLARAWAPPRMHPFGSNPNCFICETQFAIFRRACHCRNCGVCVCSSCTLQWPSKMLPATYNIKREGTVNICKACDWLCSAFRLALLNGQYDKALALYETGNINLTTPFANVKGELFYPVHCAVLGGNLKLLQWLVDEHCCPLRSIRVSSGKQKDSKSGSYTPILTSKGRSLLNIALTARNIGIVRYLVVDKRMLLWAEKDLSTETLVQNLDLALRILPEESLIGQHTYEQRLDSLLVPEDQINYDRAENEMYQTSEAVDGSVLAVAEHVMLPPTEAATTEQDPDEHGAVQQNDDCIICFSNPIDCVVTPCGHQICCLECSNNISRCPVCSVECSFIRVFRA</sequence>
<feature type="compositionally biased region" description="Low complexity" evidence="5">
    <location>
        <begin position="37"/>
        <end position="54"/>
    </location>
</feature>